<feature type="compositionally biased region" description="Pro residues" evidence="1">
    <location>
        <begin position="79"/>
        <end position="89"/>
    </location>
</feature>
<evidence type="ECO:0000256" key="1">
    <source>
        <dbReference type="SAM" id="MobiDB-lite"/>
    </source>
</evidence>
<name>A0A6J4VNV3_9BACT</name>
<accession>A0A6J4VNV3</accession>
<protein>
    <submittedName>
        <fullName evidence="2">Uncharacterized protein</fullName>
    </submittedName>
</protein>
<reference evidence="2" key="1">
    <citation type="submission" date="2020-02" db="EMBL/GenBank/DDBJ databases">
        <authorList>
            <person name="Meier V. D."/>
        </authorList>
    </citation>
    <scope>NUCLEOTIDE SEQUENCE</scope>
    <source>
        <strain evidence="2">AVDCRST_MAG59</strain>
    </source>
</reference>
<dbReference type="AlphaFoldDB" id="A0A6J4VNV3"/>
<dbReference type="EMBL" id="CADCWF010000355">
    <property type="protein sequence ID" value="CAA9582564.1"/>
    <property type="molecule type" value="Genomic_DNA"/>
</dbReference>
<feature type="non-terminal residue" evidence="2">
    <location>
        <position position="1"/>
    </location>
</feature>
<sequence length="89" mass="9083">CGSPSGRVEPNQTIGSVRRRSGAWGFGRRSARSSVASGRCRGRTVVSPPPPESASAGYGAGSCHPPEPGGGKSSARPPRATPRPFPGRD</sequence>
<organism evidence="2">
    <name type="scientific">uncultured Thermomicrobiales bacterium</name>
    <dbReference type="NCBI Taxonomy" id="1645740"/>
    <lineage>
        <taxon>Bacteria</taxon>
        <taxon>Pseudomonadati</taxon>
        <taxon>Thermomicrobiota</taxon>
        <taxon>Thermomicrobia</taxon>
        <taxon>Thermomicrobiales</taxon>
        <taxon>environmental samples</taxon>
    </lineage>
</organism>
<feature type="non-terminal residue" evidence="2">
    <location>
        <position position="89"/>
    </location>
</feature>
<evidence type="ECO:0000313" key="2">
    <source>
        <dbReference type="EMBL" id="CAA9582564.1"/>
    </source>
</evidence>
<gene>
    <name evidence="2" type="ORF">AVDCRST_MAG59-4984</name>
</gene>
<proteinExistence type="predicted"/>
<feature type="compositionally biased region" description="Low complexity" evidence="1">
    <location>
        <begin position="26"/>
        <end position="39"/>
    </location>
</feature>
<feature type="region of interest" description="Disordered" evidence="1">
    <location>
        <begin position="1"/>
        <end position="89"/>
    </location>
</feature>